<dbReference type="GO" id="GO:0016874">
    <property type="term" value="F:ligase activity"/>
    <property type="evidence" value="ECO:0007669"/>
    <property type="project" value="UniProtKB-KW"/>
</dbReference>
<dbReference type="Proteomes" id="UP001551329">
    <property type="component" value="Unassembled WGS sequence"/>
</dbReference>
<sequence>MNIWREARQETTAMPGVPGPEFYTRKLAALWERASAAPAYRGLGPFSRAAFAALPPTGREELKARPMAFATVPPGGALRYYETTGSTGTPTPTPRLAEDVIWNTVAVGETWREVLDGDERILSLMPSDVVPVGDLIAQVGDYLDLSHLRAYPFSTGITGWDRLVELWRGYRPTTVFLAPGVALEWTRLVAGRELLAELATGVRRLMLLGEVNTAPFRARLGGWWGADVLDASYGSTETGTLATTCSAGRQHLLTAGTYFELDTGGPEGLVGIDAGGPRAGQLVVTPLNSYARPLLRLRTGDLVTLGDACPCGRPSPTVTVRGRASDLLRVHGVDLTPREVEDVVFAVSEATGYLIEVDAAGSFAGLLLERLPGADRSAEAATAEEVRRVTKERLGLSWDRVAFVNALPQLTKSGASQKSWKRSNIRVLEEAP</sequence>
<dbReference type="PANTHER" id="PTHR36932:SF1">
    <property type="entry name" value="CAPSULAR POLYSACCHARIDE BIOSYNTHESIS PROTEIN"/>
    <property type="match status" value="1"/>
</dbReference>
<dbReference type="Gene3D" id="3.40.50.12780">
    <property type="entry name" value="N-terminal domain of ligase-like"/>
    <property type="match status" value="1"/>
</dbReference>
<dbReference type="InterPro" id="IPR045851">
    <property type="entry name" value="AMP-bd_C_sf"/>
</dbReference>
<comment type="caution">
    <text evidence="1">The sequence shown here is derived from an EMBL/GenBank/DDBJ whole genome shotgun (WGS) entry which is preliminary data.</text>
</comment>
<keyword evidence="1" id="KW-0436">Ligase</keyword>
<proteinExistence type="predicted"/>
<keyword evidence="2" id="KW-1185">Reference proteome</keyword>
<dbReference type="InterPro" id="IPR042099">
    <property type="entry name" value="ANL_N_sf"/>
</dbReference>
<name>A0ABV3CI08_9ACTN</name>
<reference evidence="1 2" key="1">
    <citation type="submission" date="2024-06" db="EMBL/GenBank/DDBJ databases">
        <title>The Natural Products Discovery Center: Release of the First 8490 Sequenced Strains for Exploring Actinobacteria Biosynthetic Diversity.</title>
        <authorList>
            <person name="Kalkreuter E."/>
            <person name="Kautsar S.A."/>
            <person name="Yang D."/>
            <person name="Bader C.D."/>
            <person name="Teijaro C.N."/>
            <person name="Fluegel L."/>
            <person name="Davis C.M."/>
            <person name="Simpson J.R."/>
            <person name="Lauterbach L."/>
            <person name="Steele A.D."/>
            <person name="Gui C."/>
            <person name="Meng S."/>
            <person name="Li G."/>
            <person name="Viehrig K."/>
            <person name="Ye F."/>
            <person name="Su P."/>
            <person name="Kiefer A.F."/>
            <person name="Nichols A."/>
            <person name="Cepeda A.J."/>
            <person name="Yan W."/>
            <person name="Fan B."/>
            <person name="Jiang Y."/>
            <person name="Adhikari A."/>
            <person name="Zheng C.-J."/>
            <person name="Schuster L."/>
            <person name="Cowan T.M."/>
            <person name="Smanski M.J."/>
            <person name="Chevrette M.G."/>
            <person name="De Carvalho L.P.S."/>
            <person name="Shen B."/>
        </authorList>
    </citation>
    <scope>NUCLEOTIDE SEQUENCE [LARGE SCALE GENOMIC DNA]</scope>
    <source>
        <strain evidence="1 2">NPDC045974</strain>
    </source>
</reference>
<dbReference type="RefSeq" id="WP_358477683.1">
    <property type="nucleotide sequence ID" value="NZ_JBEZAE010000026.1"/>
</dbReference>
<dbReference type="EMBL" id="JBEZAE010000026">
    <property type="protein sequence ID" value="MEU7074413.1"/>
    <property type="molecule type" value="Genomic_DNA"/>
</dbReference>
<dbReference type="SUPFAM" id="SSF56801">
    <property type="entry name" value="Acetyl-CoA synthetase-like"/>
    <property type="match status" value="1"/>
</dbReference>
<dbReference type="InterPro" id="IPR053158">
    <property type="entry name" value="CapK_Type1_Caps_Biosynth"/>
</dbReference>
<dbReference type="PANTHER" id="PTHR36932">
    <property type="entry name" value="CAPSULAR POLYSACCHARIDE BIOSYNTHESIS PROTEIN"/>
    <property type="match status" value="1"/>
</dbReference>
<protein>
    <submittedName>
        <fullName evidence="1">Phenylacetate--CoA ligase family protein</fullName>
    </submittedName>
</protein>
<dbReference type="Gene3D" id="3.30.300.30">
    <property type="match status" value="1"/>
</dbReference>
<organism evidence="1 2">
    <name type="scientific">Streptomyces narbonensis</name>
    <dbReference type="NCBI Taxonomy" id="67333"/>
    <lineage>
        <taxon>Bacteria</taxon>
        <taxon>Bacillati</taxon>
        <taxon>Actinomycetota</taxon>
        <taxon>Actinomycetes</taxon>
        <taxon>Kitasatosporales</taxon>
        <taxon>Streptomycetaceae</taxon>
        <taxon>Streptomyces</taxon>
    </lineage>
</organism>
<evidence type="ECO:0000313" key="2">
    <source>
        <dbReference type="Proteomes" id="UP001551329"/>
    </source>
</evidence>
<accession>A0ABV3CI08</accession>
<gene>
    <name evidence="1" type="ORF">AB0A88_30425</name>
</gene>
<evidence type="ECO:0000313" key="1">
    <source>
        <dbReference type="EMBL" id="MEU7074413.1"/>
    </source>
</evidence>